<dbReference type="EMBL" id="JAVDYG010000001">
    <property type="protein sequence ID" value="MDR7363367.1"/>
    <property type="molecule type" value="Genomic_DNA"/>
</dbReference>
<dbReference type="Gene3D" id="3.40.50.300">
    <property type="entry name" value="P-loop containing nucleotide triphosphate hydrolases"/>
    <property type="match status" value="2"/>
</dbReference>
<dbReference type="SMART" id="SM00382">
    <property type="entry name" value="AAA"/>
    <property type="match status" value="1"/>
</dbReference>
<evidence type="ECO:0000256" key="2">
    <source>
        <dbReference type="ARBA" id="ARBA00022801"/>
    </source>
</evidence>
<dbReference type="InterPro" id="IPR003593">
    <property type="entry name" value="AAA+_ATPase"/>
</dbReference>
<evidence type="ECO:0000313" key="8">
    <source>
        <dbReference type="EMBL" id="MDR7363367.1"/>
    </source>
</evidence>
<protein>
    <submittedName>
        <fullName evidence="8">DNA helicase IV</fullName>
    </submittedName>
</protein>
<dbReference type="Pfam" id="PF13538">
    <property type="entry name" value="UvrD_C_2"/>
    <property type="match status" value="1"/>
</dbReference>
<feature type="region of interest" description="Disordered" evidence="6">
    <location>
        <begin position="697"/>
        <end position="746"/>
    </location>
</feature>
<reference evidence="8 9" key="1">
    <citation type="submission" date="2023-07" db="EMBL/GenBank/DDBJ databases">
        <title>Sequencing the genomes of 1000 actinobacteria strains.</title>
        <authorList>
            <person name="Klenk H.-P."/>
        </authorList>
    </citation>
    <scope>NUCLEOTIDE SEQUENCE [LARGE SCALE GENOMIC DNA]</scope>
    <source>
        <strain evidence="8 9">DSM 19426</strain>
    </source>
</reference>
<dbReference type="PANTHER" id="PTHR11070">
    <property type="entry name" value="UVRD / RECB / PCRA DNA HELICASE FAMILY MEMBER"/>
    <property type="match status" value="1"/>
</dbReference>
<evidence type="ECO:0000256" key="1">
    <source>
        <dbReference type="ARBA" id="ARBA00022741"/>
    </source>
</evidence>
<dbReference type="InterPro" id="IPR027785">
    <property type="entry name" value="UvrD-like_helicase_C"/>
</dbReference>
<dbReference type="Proteomes" id="UP001183648">
    <property type="component" value="Unassembled WGS sequence"/>
</dbReference>
<accession>A0ABU2BY87</accession>
<evidence type="ECO:0000259" key="7">
    <source>
        <dbReference type="PROSITE" id="PS51198"/>
    </source>
</evidence>
<keyword evidence="2 5" id="KW-0378">Hydrolase</keyword>
<keyword evidence="9" id="KW-1185">Reference proteome</keyword>
<keyword evidence="3 5" id="KW-0347">Helicase</keyword>
<name>A0ABU2BY87_9ACTN</name>
<keyword evidence="1 5" id="KW-0547">Nucleotide-binding</keyword>
<evidence type="ECO:0000256" key="4">
    <source>
        <dbReference type="ARBA" id="ARBA00022840"/>
    </source>
</evidence>
<sequence>MTATADEIKLEQDYFDRAWEAREDTRRTLSSAHEAAAGGRAAASAVNKGAKERLAKLADPDEPVAIGRFDQEDETWYVGRHAISDDESNLLVINWQAPAAAPYFQASVDDPCGVLRRRKFETDRNRVVSFEEAIFAELAAAVGGLTEAQREGIDDSVLRDLQQDRTGEMRDIVQTIHEAQYELIRSELGQLLVIQGGPGTGKTAVALHRVSWLLFNHLGTLSPEDVLVVGPNPTFTRYIRNVLPGLGDADVQHQDVRSLGPQSSTGRAEDVDVARLKGAARMAGLLAVALRQRVRFPAGSESFDVGSGRQRATITRSQVEPQLRRFLQSPGGYNSGRTAFRGWLNAQTGDQLSPSQLDAAAERIWPSLTAQQFLRDLFGSRERLVGAAGDEFTAGDVNRLLRSAAQRAADEQWSDADVALLDEADHLISGTSRRFRHIVVDEAQDLSPMQLRSLRRRSVSGSMTVVGDIAQSTGPWARDSWDEVIGALRQDLPVAKRDLHLGYRVPQQVFELAARLLPLAAPGVVAPRVVRRGPADPRLVAADEDNRHELVIKEAQEFASRGLFVGIVCPLSLRDDLVTELTDRDVVWSDAAKGNLSKSINVVSPEEAKGLEFDAVIVVEPEEIVAESPSGFRLLYVALTRTTRYLSVVHVGAALPLTAAAAAVAPSLAPPLTEGSGDQDGLFEVVAEAVEPSEGAETLLATRFKTPTEDTATTESTNASSGTASASPRGTNGLSLREPGAGDPGDALARVVSESVAASLAQSVRQSVAPPLWPYVIDRLRRELGVSDAEVFDLFGD</sequence>
<evidence type="ECO:0000256" key="5">
    <source>
        <dbReference type="PROSITE-ProRule" id="PRU00560"/>
    </source>
</evidence>
<dbReference type="Pfam" id="PF13245">
    <property type="entry name" value="AAA_19"/>
    <property type="match status" value="1"/>
</dbReference>
<feature type="binding site" evidence="5">
    <location>
        <begin position="196"/>
        <end position="203"/>
    </location>
    <ligand>
        <name>ATP</name>
        <dbReference type="ChEBI" id="CHEBI:30616"/>
    </ligand>
</feature>
<comment type="caution">
    <text evidence="8">The sequence shown here is derived from an EMBL/GenBank/DDBJ whole genome shotgun (WGS) entry which is preliminary data.</text>
</comment>
<organism evidence="8 9">
    <name type="scientific">Nocardioides marmoribigeumensis</name>
    <dbReference type="NCBI Taxonomy" id="433649"/>
    <lineage>
        <taxon>Bacteria</taxon>
        <taxon>Bacillati</taxon>
        <taxon>Actinomycetota</taxon>
        <taxon>Actinomycetes</taxon>
        <taxon>Propionibacteriales</taxon>
        <taxon>Nocardioidaceae</taxon>
        <taxon>Nocardioides</taxon>
    </lineage>
</organism>
<evidence type="ECO:0000256" key="6">
    <source>
        <dbReference type="SAM" id="MobiDB-lite"/>
    </source>
</evidence>
<dbReference type="GO" id="GO:0004386">
    <property type="term" value="F:helicase activity"/>
    <property type="evidence" value="ECO:0007669"/>
    <property type="project" value="UniProtKB-KW"/>
</dbReference>
<dbReference type="InterPro" id="IPR027417">
    <property type="entry name" value="P-loop_NTPase"/>
</dbReference>
<dbReference type="InterPro" id="IPR000212">
    <property type="entry name" value="DNA_helicase_UvrD/REP"/>
</dbReference>
<feature type="compositionally biased region" description="Low complexity" evidence="6">
    <location>
        <begin position="711"/>
        <end position="727"/>
    </location>
</feature>
<feature type="domain" description="UvrD-like helicase ATP-binding" evidence="7">
    <location>
        <begin position="175"/>
        <end position="506"/>
    </location>
</feature>
<dbReference type="InterPro" id="IPR014016">
    <property type="entry name" value="UvrD-like_ATP-bd"/>
</dbReference>
<proteinExistence type="predicted"/>
<dbReference type="PROSITE" id="PS51198">
    <property type="entry name" value="UVRD_HELICASE_ATP_BIND"/>
    <property type="match status" value="1"/>
</dbReference>
<gene>
    <name evidence="8" type="ORF">J2S63_002920</name>
</gene>
<dbReference type="SUPFAM" id="SSF52540">
    <property type="entry name" value="P-loop containing nucleoside triphosphate hydrolases"/>
    <property type="match status" value="1"/>
</dbReference>
<evidence type="ECO:0000256" key="3">
    <source>
        <dbReference type="ARBA" id="ARBA00022806"/>
    </source>
</evidence>
<evidence type="ECO:0000313" key="9">
    <source>
        <dbReference type="Proteomes" id="UP001183648"/>
    </source>
</evidence>
<dbReference type="RefSeq" id="WP_310303695.1">
    <property type="nucleotide sequence ID" value="NZ_BAAAPS010000003.1"/>
</dbReference>
<keyword evidence="4 5" id="KW-0067">ATP-binding</keyword>
<dbReference type="PANTHER" id="PTHR11070:SF45">
    <property type="entry name" value="DNA 3'-5' HELICASE"/>
    <property type="match status" value="1"/>
</dbReference>